<accession>A0AA37WV03</accession>
<dbReference type="Proteomes" id="UP001157440">
    <property type="component" value="Unassembled WGS sequence"/>
</dbReference>
<gene>
    <name evidence="2" type="ORF">GCM10007890_58540</name>
</gene>
<keyword evidence="3" id="KW-1185">Reference proteome</keyword>
<keyword evidence="1" id="KW-0732">Signal</keyword>
<proteinExistence type="predicted"/>
<feature type="chain" id="PRO_5041359437" evidence="1">
    <location>
        <begin position="27"/>
        <end position="111"/>
    </location>
</feature>
<reference evidence="3" key="1">
    <citation type="journal article" date="2019" name="Int. J. Syst. Evol. Microbiol.">
        <title>The Global Catalogue of Microorganisms (GCM) 10K type strain sequencing project: providing services to taxonomists for standard genome sequencing and annotation.</title>
        <authorList>
            <consortium name="The Broad Institute Genomics Platform"/>
            <consortium name="The Broad Institute Genome Sequencing Center for Infectious Disease"/>
            <person name="Wu L."/>
            <person name="Ma J."/>
        </authorList>
    </citation>
    <scope>NUCLEOTIDE SEQUENCE [LARGE SCALE GENOMIC DNA]</scope>
    <source>
        <strain evidence="3">NBRC 103632</strain>
    </source>
</reference>
<name>A0AA37WV03_9HYPH</name>
<dbReference type="AlphaFoldDB" id="A0AA37WV03"/>
<dbReference type="EMBL" id="BSPL01000031">
    <property type="protein sequence ID" value="GLS73839.1"/>
    <property type="molecule type" value="Genomic_DNA"/>
</dbReference>
<evidence type="ECO:0000313" key="2">
    <source>
        <dbReference type="EMBL" id="GLS73839.1"/>
    </source>
</evidence>
<comment type="caution">
    <text evidence="2">The sequence shown here is derived from an EMBL/GenBank/DDBJ whole genome shotgun (WGS) entry which is preliminary data.</text>
</comment>
<sequence>MIMAVPYRTVAVAALLLCATAGRSVAGIGTDLPRRAVDLQSADAPLTAYRVDLALVDDWGTIGIDPRFVISVDPVEGGAGETCRVVWRDGQALVRGSVSRTRERLGLGAAR</sequence>
<feature type="signal peptide" evidence="1">
    <location>
        <begin position="1"/>
        <end position="26"/>
    </location>
</feature>
<protein>
    <submittedName>
        <fullName evidence="2">Uncharacterized protein</fullName>
    </submittedName>
</protein>
<organism evidence="2 3">
    <name type="scientific">Methylobacterium tardum</name>
    <dbReference type="NCBI Taxonomy" id="374432"/>
    <lineage>
        <taxon>Bacteria</taxon>
        <taxon>Pseudomonadati</taxon>
        <taxon>Pseudomonadota</taxon>
        <taxon>Alphaproteobacteria</taxon>
        <taxon>Hyphomicrobiales</taxon>
        <taxon>Methylobacteriaceae</taxon>
        <taxon>Methylobacterium</taxon>
    </lineage>
</organism>
<evidence type="ECO:0000313" key="3">
    <source>
        <dbReference type="Proteomes" id="UP001157440"/>
    </source>
</evidence>
<evidence type="ECO:0000256" key="1">
    <source>
        <dbReference type="SAM" id="SignalP"/>
    </source>
</evidence>